<evidence type="ECO:0000313" key="4">
    <source>
        <dbReference type="Proteomes" id="UP000828251"/>
    </source>
</evidence>
<dbReference type="InterPro" id="IPR024097">
    <property type="entry name" value="bHLH_ZIP_TF"/>
</dbReference>
<accession>A0A9D3VMB7</accession>
<proteinExistence type="predicted"/>
<gene>
    <name evidence="3" type="ORF">J1N35_016792</name>
</gene>
<evidence type="ECO:0000256" key="2">
    <source>
        <dbReference type="ARBA" id="ARBA00023242"/>
    </source>
</evidence>
<evidence type="ECO:0000313" key="3">
    <source>
        <dbReference type="EMBL" id="KAH1089535.1"/>
    </source>
</evidence>
<dbReference type="AlphaFoldDB" id="A0A9D3VMB7"/>
<dbReference type="PANTHER" id="PTHR12565">
    <property type="entry name" value="STEROL REGULATORY ELEMENT-BINDING PROTEIN"/>
    <property type="match status" value="1"/>
</dbReference>
<name>A0A9D3VMB7_9ROSI</name>
<dbReference type="EMBL" id="JAIQCV010000006">
    <property type="protein sequence ID" value="KAH1089535.1"/>
    <property type="molecule type" value="Genomic_DNA"/>
</dbReference>
<comment type="caution">
    <text evidence="3">The sequence shown here is derived from an EMBL/GenBank/DDBJ whole genome shotgun (WGS) entry which is preliminary data.</text>
</comment>
<sequence>MLDEIINYVQSLQRQVEFLYMKLATLNPRMDINMESIVSMDMFRCCRSLPSTMFSIDSSASAFGFGYEHQQGVPMHNGDLHSIVQVGFGQNQPQSYQGMVGHRSDIGMPDFF</sequence>
<dbReference type="GO" id="GO:0005634">
    <property type="term" value="C:nucleus"/>
    <property type="evidence" value="ECO:0007669"/>
    <property type="project" value="UniProtKB-SubCell"/>
</dbReference>
<reference evidence="3 4" key="1">
    <citation type="journal article" date="2021" name="Plant Biotechnol. J.">
        <title>Multi-omics assisted identification of the key and species-specific regulatory components of drought-tolerant mechanisms in Gossypium stocksii.</title>
        <authorList>
            <person name="Yu D."/>
            <person name="Ke L."/>
            <person name="Zhang D."/>
            <person name="Wu Y."/>
            <person name="Sun Y."/>
            <person name="Mei J."/>
            <person name="Sun J."/>
            <person name="Sun Y."/>
        </authorList>
    </citation>
    <scope>NUCLEOTIDE SEQUENCE [LARGE SCALE GENOMIC DNA]</scope>
    <source>
        <strain evidence="4">cv. E1</strain>
        <tissue evidence="3">Leaf</tissue>
    </source>
</reference>
<dbReference type="OrthoDB" id="1095591at2759"/>
<keyword evidence="4" id="KW-1185">Reference proteome</keyword>
<protein>
    <recommendedName>
        <fullName evidence="5">BHLH domain-containing protein</fullName>
    </recommendedName>
</protein>
<dbReference type="GO" id="GO:0003700">
    <property type="term" value="F:DNA-binding transcription factor activity"/>
    <property type="evidence" value="ECO:0007669"/>
    <property type="project" value="TreeGrafter"/>
</dbReference>
<evidence type="ECO:0008006" key="5">
    <source>
        <dbReference type="Google" id="ProtNLM"/>
    </source>
</evidence>
<dbReference type="PANTHER" id="PTHR12565:SF444">
    <property type="entry name" value="TRANSCRIPTION FACTOR BHLH62-RELATED"/>
    <property type="match status" value="1"/>
</dbReference>
<keyword evidence="2" id="KW-0539">Nucleus</keyword>
<evidence type="ECO:0000256" key="1">
    <source>
        <dbReference type="ARBA" id="ARBA00004123"/>
    </source>
</evidence>
<organism evidence="3 4">
    <name type="scientific">Gossypium stocksii</name>
    <dbReference type="NCBI Taxonomy" id="47602"/>
    <lineage>
        <taxon>Eukaryota</taxon>
        <taxon>Viridiplantae</taxon>
        <taxon>Streptophyta</taxon>
        <taxon>Embryophyta</taxon>
        <taxon>Tracheophyta</taxon>
        <taxon>Spermatophyta</taxon>
        <taxon>Magnoliopsida</taxon>
        <taxon>eudicotyledons</taxon>
        <taxon>Gunneridae</taxon>
        <taxon>Pentapetalae</taxon>
        <taxon>rosids</taxon>
        <taxon>malvids</taxon>
        <taxon>Malvales</taxon>
        <taxon>Malvaceae</taxon>
        <taxon>Malvoideae</taxon>
        <taxon>Gossypium</taxon>
    </lineage>
</organism>
<dbReference type="Proteomes" id="UP000828251">
    <property type="component" value="Unassembled WGS sequence"/>
</dbReference>
<comment type="subcellular location">
    <subcellularLocation>
        <location evidence="1">Nucleus</location>
    </subcellularLocation>
</comment>